<dbReference type="InterPro" id="IPR012677">
    <property type="entry name" value="Nucleotide-bd_a/b_plait_sf"/>
</dbReference>
<dbReference type="EMBL" id="ML987197">
    <property type="protein sequence ID" value="KAF2247493.1"/>
    <property type="molecule type" value="Genomic_DNA"/>
</dbReference>
<dbReference type="GO" id="GO:0003723">
    <property type="term" value="F:RNA binding"/>
    <property type="evidence" value="ECO:0007669"/>
    <property type="project" value="InterPro"/>
</dbReference>
<dbReference type="RefSeq" id="XP_033682497.1">
    <property type="nucleotide sequence ID" value="XM_033833531.1"/>
</dbReference>
<organism evidence="2 3">
    <name type="scientific">Trematosphaeria pertusa</name>
    <dbReference type="NCBI Taxonomy" id="390896"/>
    <lineage>
        <taxon>Eukaryota</taxon>
        <taxon>Fungi</taxon>
        <taxon>Dikarya</taxon>
        <taxon>Ascomycota</taxon>
        <taxon>Pezizomycotina</taxon>
        <taxon>Dothideomycetes</taxon>
        <taxon>Pleosporomycetidae</taxon>
        <taxon>Pleosporales</taxon>
        <taxon>Massarineae</taxon>
        <taxon>Trematosphaeriaceae</taxon>
        <taxon>Trematosphaeria</taxon>
    </lineage>
</organism>
<protein>
    <recommendedName>
        <fullName evidence="1">RRM domain-containing protein</fullName>
    </recommendedName>
</protein>
<dbReference type="Pfam" id="PF00076">
    <property type="entry name" value="RRM_1"/>
    <property type="match status" value="1"/>
</dbReference>
<sequence>MGYYGAPQPMNQFTDPNNTTVFVGGPVGMYSTGASAMANYWAPQPMNQFIDPNNTTVFIGDPPCRRRKENRPLQGHSTVRPWYAPCFCPENTYPAVQSTRSAVSRGEGFVRFTSEEDQQKALSEMQEVCCGNLPKCKSEIEFGRMPGS</sequence>
<dbReference type="AlphaFoldDB" id="A0A6A6IDB2"/>
<feature type="domain" description="RRM" evidence="1">
    <location>
        <begin position="103"/>
        <end position="128"/>
    </location>
</feature>
<reference evidence="2" key="1">
    <citation type="journal article" date="2020" name="Stud. Mycol.">
        <title>101 Dothideomycetes genomes: a test case for predicting lifestyles and emergence of pathogens.</title>
        <authorList>
            <person name="Haridas S."/>
            <person name="Albert R."/>
            <person name="Binder M."/>
            <person name="Bloem J."/>
            <person name="Labutti K."/>
            <person name="Salamov A."/>
            <person name="Andreopoulos B."/>
            <person name="Baker S."/>
            <person name="Barry K."/>
            <person name="Bills G."/>
            <person name="Bluhm B."/>
            <person name="Cannon C."/>
            <person name="Castanera R."/>
            <person name="Culley D."/>
            <person name="Daum C."/>
            <person name="Ezra D."/>
            <person name="Gonzalez J."/>
            <person name="Henrissat B."/>
            <person name="Kuo A."/>
            <person name="Liang C."/>
            <person name="Lipzen A."/>
            <person name="Lutzoni F."/>
            <person name="Magnuson J."/>
            <person name="Mondo S."/>
            <person name="Nolan M."/>
            <person name="Ohm R."/>
            <person name="Pangilinan J."/>
            <person name="Park H.-J."/>
            <person name="Ramirez L."/>
            <person name="Alfaro M."/>
            <person name="Sun H."/>
            <person name="Tritt A."/>
            <person name="Yoshinaga Y."/>
            <person name="Zwiers L.-H."/>
            <person name="Turgeon B."/>
            <person name="Goodwin S."/>
            <person name="Spatafora J."/>
            <person name="Crous P."/>
            <person name="Grigoriev I."/>
        </authorList>
    </citation>
    <scope>NUCLEOTIDE SEQUENCE</scope>
    <source>
        <strain evidence="2">CBS 122368</strain>
    </source>
</reference>
<dbReference type="SUPFAM" id="SSF54928">
    <property type="entry name" value="RNA-binding domain, RBD"/>
    <property type="match status" value="1"/>
</dbReference>
<dbReference type="GeneID" id="54586861"/>
<dbReference type="OrthoDB" id="446113at2759"/>
<evidence type="ECO:0000313" key="2">
    <source>
        <dbReference type="EMBL" id="KAF2247493.1"/>
    </source>
</evidence>
<accession>A0A6A6IDB2</accession>
<dbReference type="Proteomes" id="UP000800094">
    <property type="component" value="Unassembled WGS sequence"/>
</dbReference>
<evidence type="ECO:0000259" key="1">
    <source>
        <dbReference type="Pfam" id="PF00076"/>
    </source>
</evidence>
<proteinExistence type="predicted"/>
<gene>
    <name evidence="2" type="ORF">BU26DRAFT_566467</name>
</gene>
<dbReference type="InterPro" id="IPR000504">
    <property type="entry name" value="RRM_dom"/>
</dbReference>
<keyword evidence="3" id="KW-1185">Reference proteome</keyword>
<dbReference type="InterPro" id="IPR035979">
    <property type="entry name" value="RBD_domain_sf"/>
</dbReference>
<evidence type="ECO:0000313" key="3">
    <source>
        <dbReference type="Proteomes" id="UP000800094"/>
    </source>
</evidence>
<dbReference type="Gene3D" id="3.30.70.330">
    <property type="match status" value="1"/>
</dbReference>
<name>A0A6A6IDB2_9PLEO</name>